<comment type="similarity">
    <text evidence="1">Belongs to the KIN17 family.</text>
</comment>
<dbReference type="Pfam" id="PF18131">
    <property type="entry name" value="KN17_SH3"/>
    <property type="match status" value="1"/>
</dbReference>
<dbReference type="PANTHER" id="PTHR12805">
    <property type="entry name" value="KIN17 KIN, ANTIGENIC DETERMINANT OF RECA PROTEIN HOMOLOG"/>
    <property type="match status" value="1"/>
</dbReference>
<dbReference type="Pfam" id="PF10357">
    <property type="entry name" value="WH_KIN17"/>
    <property type="match status" value="1"/>
</dbReference>
<keyword evidence="8" id="KW-1185">Reference proteome</keyword>
<dbReference type="SMART" id="SM01253">
    <property type="entry name" value="Kin17_mid"/>
    <property type="match status" value="1"/>
</dbReference>
<dbReference type="Pfam" id="PF25095">
    <property type="entry name" value="C2H2-zf_KIN17"/>
    <property type="match status" value="1"/>
</dbReference>
<dbReference type="Proteomes" id="UP000235965">
    <property type="component" value="Unassembled WGS sequence"/>
</dbReference>
<dbReference type="PANTHER" id="PTHR12805:SF0">
    <property type="entry name" value="DNA_RNA-BINDING PROTEIN KIN17"/>
    <property type="match status" value="1"/>
</dbReference>
<dbReference type="GO" id="GO:0006260">
    <property type="term" value="P:DNA replication"/>
    <property type="evidence" value="ECO:0007669"/>
    <property type="project" value="TreeGrafter"/>
</dbReference>
<gene>
    <name evidence="7" type="primary">Kin_10</name>
    <name evidence="7" type="ORF">B7P43_G00737</name>
</gene>
<dbReference type="FunFam" id="1.10.10.2030:FF:000001">
    <property type="entry name" value="DNA/RNA-binding protein KIN17, putative"/>
    <property type="match status" value="1"/>
</dbReference>
<dbReference type="Gene3D" id="1.10.10.2030">
    <property type="entry name" value="DNA/RNA-binding protein Kin17, conserved domain"/>
    <property type="match status" value="1"/>
</dbReference>
<dbReference type="FunFam" id="2.30.30.30:FF:000021">
    <property type="entry name" value="DNA/RNA-binding protein KIN17, putative"/>
    <property type="match status" value="1"/>
</dbReference>
<dbReference type="CDD" id="cd13155">
    <property type="entry name" value="KOW_KIN17"/>
    <property type="match status" value="1"/>
</dbReference>
<feature type="region of interest" description="Disordered" evidence="5">
    <location>
        <begin position="213"/>
        <end position="254"/>
    </location>
</feature>
<dbReference type="InterPro" id="IPR041995">
    <property type="entry name" value="KOW_KIN17"/>
</dbReference>
<protein>
    <submittedName>
        <fullName evidence="7">DNA/RNA-binding protein KIN17</fullName>
    </submittedName>
</protein>
<dbReference type="Pfam" id="PF25092">
    <property type="entry name" value="SH3_KIN17_C"/>
    <property type="match status" value="1"/>
</dbReference>
<reference evidence="7 8" key="1">
    <citation type="submission" date="2017-12" db="EMBL/GenBank/DDBJ databases">
        <title>Hemimetabolous genomes reveal molecular basis of termite eusociality.</title>
        <authorList>
            <person name="Harrison M.C."/>
            <person name="Jongepier E."/>
            <person name="Robertson H.M."/>
            <person name="Arning N."/>
            <person name="Bitard-Feildel T."/>
            <person name="Chao H."/>
            <person name="Childers C.P."/>
            <person name="Dinh H."/>
            <person name="Doddapaneni H."/>
            <person name="Dugan S."/>
            <person name="Gowin J."/>
            <person name="Greiner C."/>
            <person name="Han Y."/>
            <person name="Hu H."/>
            <person name="Hughes D.S.T."/>
            <person name="Huylmans A.-K."/>
            <person name="Kemena C."/>
            <person name="Kremer L.P.M."/>
            <person name="Lee S.L."/>
            <person name="Lopez-Ezquerra A."/>
            <person name="Mallet L."/>
            <person name="Monroy-Kuhn J.M."/>
            <person name="Moser A."/>
            <person name="Murali S.C."/>
            <person name="Muzny D.M."/>
            <person name="Otani S."/>
            <person name="Piulachs M.-D."/>
            <person name="Poelchau M."/>
            <person name="Qu J."/>
            <person name="Schaub F."/>
            <person name="Wada-Katsumata A."/>
            <person name="Worley K.C."/>
            <person name="Xie Q."/>
            <person name="Ylla G."/>
            <person name="Poulsen M."/>
            <person name="Gibbs R.A."/>
            <person name="Schal C."/>
            <person name="Richards S."/>
            <person name="Belles X."/>
            <person name="Korb J."/>
            <person name="Bornberg-Bauer E."/>
        </authorList>
    </citation>
    <scope>NUCLEOTIDE SEQUENCE [LARGE SCALE GENOMIC DNA]</scope>
    <source>
        <tissue evidence="7">Whole body</tissue>
    </source>
</reference>
<comment type="caution">
    <text evidence="7">The sequence shown here is derived from an EMBL/GenBank/DDBJ whole genome shotgun (WGS) entry which is preliminary data.</text>
</comment>
<evidence type="ECO:0000256" key="4">
    <source>
        <dbReference type="ARBA" id="ARBA00022833"/>
    </source>
</evidence>
<dbReference type="GO" id="GO:0006974">
    <property type="term" value="P:DNA damage response"/>
    <property type="evidence" value="ECO:0007669"/>
    <property type="project" value="TreeGrafter"/>
</dbReference>
<dbReference type="GO" id="GO:0005634">
    <property type="term" value="C:nucleus"/>
    <property type="evidence" value="ECO:0007669"/>
    <property type="project" value="TreeGrafter"/>
</dbReference>
<dbReference type="GO" id="GO:0003690">
    <property type="term" value="F:double-stranded DNA binding"/>
    <property type="evidence" value="ECO:0007669"/>
    <property type="project" value="TreeGrafter"/>
</dbReference>
<dbReference type="InterPro" id="IPR038254">
    <property type="entry name" value="KIN17_WH-like_sf"/>
</dbReference>
<dbReference type="AlphaFoldDB" id="A0A2J7QUF0"/>
<dbReference type="STRING" id="105785.A0A2J7QUF0"/>
<dbReference type="InterPro" id="IPR036236">
    <property type="entry name" value="Znf_C2H2_sf"/>
</dbReference>
<dbReference type="InterPro" id="IPR014722">
    <property type="entry name" value="Rib_uL2_dom2"/>
</dbReference>
<dbReference type="Gene3D" id="2.30.30.30">
    <property type="match status" value="1"/>
</dbReference>
<dbReference type="InterPro" id="IPR013087">
    <property type="entry name" value="Znf_C2H2_type"/>
</dbReference>
<dbReference type="Gene3D" id="2.30.30.140">
    <property type="match status" value="1"/>
</dbReference>
<dbReference type="PROSITE" id="PS00028">
    <property type="entry name" value="ZINC_FINGER_C2H2_1"/>
    <property type="match status" value="1"/>
</dbReference>
<feature type="compositionally biased region" description="Basic and acidic residues" evidence="5">
    <location>
        <begin position="213"/>
        <end position="222"/>
    </location>
</feature>
<dbReference type="GO" id="GO:0008270">
    <property type="term" value="F:zinc ion binding"/>
    <property type="evidence" value="ECO:0007669"/>
    <property type="project" value="UniProtKB-KW"/>
</dbReference>
<dbReference type="SUPFAM" id="SSF57667">
    <property type="entry name" value="beta-beta-alpha zinc fingers"/>
    <property type="match status" value="1"/>
</dbReference>
<keyword evidence="3" id="KW-0863">Zinc-finger</keyword>
<dbReference type="FunCoup" id="A0A2J7QUF0">
    <property type="interactions" value="2486"/>
</dbReference>
<keyword evidence="4" id="KW-0862">Zinc</keyword>
<dbReference type="InterPro" id="IPR019447">
    <property type="entry name" value="DNA/RNA-bd_Kin17_WH-like_dom"/>
</dbReference>
<keyword evidence="2" id="KW-0479">Metal-binding</keyword>
<dbReference type="InterPro" id="IPR037321">
    <property type="entry name" value="KIN17-like"/>
</dbReference>
<dbReference type="EMBL" id="NEVH01011186">
    <property type="protein sequence ID" value="PNF32205.1"/>
    <property type="molecule type" value="Genomic_DNA"/>
</dbReference>
<evidence type="ECO:0000256" key="2">
    <source>
        <dbReference type="ARBA" id="ARBA00022723"/>
    </source>
</evidence>
<dbReference type="InterPro" id="IPR041330">
    <property type="entry name" value="KN17_SH3"/>
</dbReference>
<evidence type="ECO:0000259" key="6">
    <source>
        <dbReference type="PROSITE" id="PS00028"/>
    </source>
</evidence>
<evidence type="ECO:0000256" key="5">
    <source>
        <dbReference type="SAM" id="MobiDB-lite"/>
    </source>
</evidence>
<proteinExistence type="inferred from homology"/>
<name>A0A2J7QUF0_9NEOP</name>
<evidence type="ECO:0000313" key="8">
    <source>
        <dbReference type="Proteomes" id="UP000235965"/>
    </source>
</evidence>
<dbReference type="InParanoid" id="A0A2J7QUF0"/>
<dbReference type="OrthoDB" id="10266249at2759"/>
<organism evidence="7 8">
    <name type="scientific">Cryptotermes secundus</name>
    <dbReference type="NCBI Taxonomy" id="105785"/>
    <lineage>
        <taxon>Eukaryota</taxon>
        <taxon>Metazoa</taxon>
        <taxon>Ecdysozoa</taxon>
        <taxon>Arthropoda</taxon>
        <taxon>Hexapoda</taxon>
        <taxon>Insecta</taxon>
        <taxon>Pterygota</taxon>
        <taxon>Neoptera</taxon>
        <taxon>Polyneoptera</taxon>
        <taxon>Dictyoptera</taxon>
        <taxon>Blattodea</taxon>
        <taxon>Blattoidea</taxon>
        <taxon>Termitoidae</taxon>
        <taxon>Kalotermitidae</taxon>
        <taxon>Cryptotermitinae</taxon>
        <taxon>Cryptotermes</taxon>
    </lineage>
</organism>
<evidence type="ECO:0000256" key="1">
    <source>
        <dbReference type="ARBA" id="ARBA00008517"/>
    </source>
</evidence>
<accession>A0A2J7QUF0</accession>
<evidence type="ECO:0000256" key="3">
    <source>
        <dbReference type="ARBA" id="ARBA00022771"/>
    </source>
</evidence>
<dbReference type="InterPro" id="IPR056767">
    <property type="entry name" value="C2H2-Znf_KIN17"/>
</dbReference>
<sequence length="396" mass="45905">MGRHEVCTPKYIANKIKAKGLQKLRWYCQMCEKQCRDENGFRCHMTSESHQRQLLQFAANADRYISNFSKEFERGYLEVLKHQFGTERVHANRVYQDYISDRHHLHMTSTQWDTLTDFVKWLGREGKCKVDEPEEGLYVQYIDRDPETIAMQEAVSRKEKIHRDERERMMSFIEKQIEKGKESSRNDTHVFTEFVRPSEQHKIVVNLKLETKRTKGDEDMRNKTLVAGNALKNGSSAGNRKDSKESGRGRGEKRKLSALGEIIKDEENKRERINRKDYWLVEGIVVKVMAKCLGDKYHRKKGVVTGVPDKHVATVCMLDGGHKLKLDQEHLETVIPAIGRPVRIVNGAYHGCSAMLRELDQKKFCVTIEISSGPLKGRIVDRVDYGDICKLYDVDM</sequence>
<feature type="domain" description="C2H2-type" evidence="6">
    <location>
        <begin position="28"/>
        <end position="50"/>
    </location>
</feature>
<feature type="compositionally biased region" description="Basic and acidic residues" evidence="5">
    <location>
        <begin position="239"/>
        <end position="250"/>
    </location>
</feature>
<evidence type="ECO:0000313" key="7">
    <source>
        <dbReference type="EMBL" id="PNF32205.1"/>
    </source>
</evidence>